<dbReference type="RefSeq" id="WP_145179380.1">
    <property type="nucleotide sequence ID" value="NZ_CP037422.1"/>
</dbReference>
<dbReference type="EMBL" id="CP037422">
    <property type="protein sequence ID" value="QDU11611.1"/>
    <property type="molecule type" value="Genomic_DNA"/>
</dbReference>
<dbReference type="Gene3D" id="2.60.120.620">
    <property type="entry name" value="q2cbj1_9rhob like domain"/>
    <property type="match status" value="1"/>
</dbReference>
<gene>
    <name evidence="1" type="ORF">V202x_50350</name>
</gene>
<name>A0A517X276_9PLAN</name>
<accession>A0A517X276</accession>
<evidence type="ECO:0000313" key="2">
    <source>
        <dbReference type="Proteomes" id="UP000318384"/>
    </source>
</evidence>
<protein>
    <submittedName>
        <fullName evidence="1">Uncharacterized protein</fullName>
    </submittedName>
</protein>
<proteinExistence type="predicted"/>
<reference evidence="1 2" key="1">
    <citation type="submission" date="2019-03" db="EMBL/GenBank/DDBJ databases">
        <title>Deep-cultivation of Planctomycetes and their phenomic and genomic characterization uncovers novel biology.</title>
        <authorList>
            <person name="Wiegand S."/>
            <person name="Jogler M."/>
            <person name="Boedeker C."/>
            <person name="Pinto D."/>
            <person name="Vollmers J."/>
            <person name="Rivas-Marin E."/>
            <person name="Kohn T."/>
            <person name="Peeters S.H."/>
            <person name="Heuer A."/>
            <person name="Rast P."/>
            <person name="Oberbeckmann S."/>
            <person name="Bunk B."/>
            <person name="Jeske O."/>
            <person name="Meyerdierks A."/>
            <person name="Storesund J.E."/>
            <person name="Kallscheuer N."/>
            <person name="Luecker S."/>
            <person name="Lage O.M."/>
            <person name="Pohl T."/>
            <person name="Merkel B.J."/>
            <person name="Hornburger P."/>
            <person name="Mueller R.-W."/>
            <person name="Bruemmer F."/>
            <person name="Labrenz M."/>
            <person name="Spormann A.M."/>
            <person name="Op den Camp H."/>
            <person name="Overmann J."/>
            <person name="Amann R."/>
            <person name="Jetten M.S.M."/>
            <person name="Mascher T."/>
            <person name="Medema M.H."/>
            <person name="Devos D.P."/>
            <person name="Kaster A.-K."/>
            <person name="Ovreas L."/>
            <person name="Rohde M."/>
            <person name="Galperin M.Y."/>
            <person name="Jogler C."/>
        </authorList>
    </citation>
    <scope>NUCLEOTIDE SEQUENCE [LARGE SCALE GENOMIC DNA]</scope>
    <source>
        <strain evidence="1 2">V202</strain>
    </source>
</reference>
<keyword evidence="2" id="KW-1185">Reference proteome</keyword>
<evidence type="ECO:0000313" key="1">
    <source>
        <dbReference type="EMBL" id="QDU11611.1"/>
    </source>
</evidence>
<organism evidence="1 2">
    <name type="scientific">Gimesia aquarii</name>
    <dbReference type="NCBI Taxonomy" id="2527964"/>
    <lineage>
        <taxon>Bacteria</taxon>
        <taxon>Pseudomonadati</taxon>
        <taxon>Planctomycetota</taxon>
        <taxon>Planctomycetia</taxon>
        <taxon>Planctomycetales</taxon>
        <taxon>Planctomycetaceae</taxon>
        <taxon>Gimesia</taxon>
    </lineage>
</organism>
<dbReference type="AlphaFoldDB" id="A0A517X276"/>
<dbReference type="OrthoDB" id="7300871at2"/>
<sequence length="286" mass="32966">MALKTLTASTEITQYVLTHMMKRLNETEPYEEPFPYIAVTNIFPNDIYAELIENLPEQSNYTTMGERHIMENGESNRFEFELASERINQGFNEQQQQLWLGIRNALASSELKQAVFNCLSSGIAYRFGIDRSEVNQIEAFPRLSLMREKPGYFITPHPDTRKKIVTFQIALPRDRSQLELGTALYRRNLVPQHVLGKPKGFRGFEKVKQNPFEPNSAFAFSVINTLRKKSWHGREQLEGDSGIRNSLLNIYYAKQEHVIPKQTIPKCDPEIASQIRNALAEAEKQQ</sequence>
<dbReference type="Proteomes" id="UP000318384">
    <property type="component" value="Chromosome"/>
</dbReference>